<evidence type="ECO:0000256" key="5">
    <source>
        <dbReference type="ARBA" id="ARBA00019465"/>
    </source>
</evidence>
<comment type="function">
    <text evidence="1 11">Catalyzes the NADPH-dependent reduction of ketopantoate into pantoic acid.</text>
</comment>
<feature type="domain" description="Ketopantoate reductase N-terminal" evidence="12">
    <location>
        <begin position="3"/>
        <end position="144"/>
    </location>
</feature>
<keyword evidence="6 11" id="KW-0566">Pantothenate biosynthesis</keyword>
<dbReference type="SUPFAM" id="SSF48179">
    <property type="entry name" value="6-phosphogluconate dehydrogenase C-terminal domain-like"/>
    <property type="match status" value="1"/>
</dbReference>
<dbReference type="Pfam" id="PF02558">
    <property type="entry name" value="ApbA"/>
    <property type="match status" value="1"/>
</dbReference>
<dbReference type="InterPro" id="IPR050838">
    <property type="entry name" value="Ketopantoate_reductase"/>
</dbReference>
<evidence type="ECO:0000313" key="14">
    <source>
        <dbReference type="EMBL" id="XDK34044.1"/>
    </source>
</evidence>
<dbReference type="SUPFAM" id="SSF51735">
    <property type="entry name" value="NAD(P)-binding Rossmann-fold domains"/>
    <property type="match status" value="1"/>
</dbReference>
<evidence type="ECO:0000259" key="13">
    <source>
        <dbReference type="Pfam" id="PF08546"/>
    </source>
</evidence>
<dbReference type="Gene3D" id="1.10.1040.10">
    <property type="entry name" value="N-(1-d-carboxylethyl)-l-norvaline Dehydrogenase, domain 2"/>
    <property type="match status" value="1"/>
</dbReference>
<protein>
    <recommendedName>
        <fullName evidence="5 11">2-dehydropantoate 2-reductase</fullName>
        <ecNumber evidence="4 11">1.1.1.169</ecNumber>
    </recommendedName>
    <alternativeName>
        <fullName evidence="9 11">Ketopantoate reductase</fullName>
    </alternativeName>
</protein>
<dbReference type="InterPro" id="IPR013328">
    <property type="entry name" value="6PGD_dom2"/>
</dbReference>
<evidence type="ECO:0000256" key="4">
    <source>
        <dbReference type="ARBA" id="ARBA00013014"/>
    </source>
</evidence>
<reference evidence="14" key="1">
    <citation type="submission" date="2024-07" db="EMBL/GenBank/DDBJ databases">
        <title>Halotolerant mesophilic bacterium Ornithinibacillus sp. 4-3, sp. nov., isolated from soil.</title>
        <authorList>
            <person name="Sidarenka A.V."/>
            <person name="Guliayeva D.E."/>
            <person name="Leanovich S.I."/>
            <person name="Hileuskaya K.S."/>
            <person name="Akhremchuk A.E."/>
            <person name="Sikolenko M.A."/>
            <person name="Valentovich L.N."/>
        </authorList>
    </citation>
    <scope>NUCLEOTIDE SEQUENCE</scope>
    <source>
        <strain evidence="14">4-3</strain>
    </source>
</reference>
<organism evidence="14">
    <name type="scientific">Ornithinibacillus sp. 4-3</name>
    <dbReference type="NCBI Taxonomy" id="3231488"/>
    <lineage>
        <taxon>Bacteria</taxon>
        <taxon>Bacillati</taxon>
        <taxon>Bacillota</taxon>
        <taxon>Bacilli</taxon>
        <taxon>Bacillales</taxon>
        <taxon>Bacillaceae</taxon>
        <taxon>Ornithinibacillus</taxon>
    </lineage>
</organism>
<keyword evidence="7 11" id="KW-0521">NADP</keyword>
<dbReference type="GO" id="GO:0015940">
    <property type="term" value="P:pantothenate biosynthetic process"/>
    <property type="evidence" value="ECO:0007669"/>
    <property type="project" value="UniProtKB-KW"/>
</dbReference>
<evidence type="ECO:0000259" key="12">
    <source>
        <dbReference type="Pfam" id="PF02558"/>
    </source>
</evidence>
<gene>
    <name evidence="14" type="ORF">AB4Y30_06740</name>
</gene>
<dbReference type="GO" id="GO:0005737">
    <property type="term" value="C:cytoplasm"/>
    <property type="evidence" value="ECO:0007669"/>
    <property type="project" value="TreeGrafter"/>
</dbReference>
<comment type="pathway">
    <text evidence="2 11">Cofactor biosynthesis; (R)-pantothenate biosynthesis; (R)-pantoate from 3-methyl-2-oxobutanoate: step 2/2.</text>
</comment>
<feature type="domain" description="Ketopantoate reductase C-terminal" evidence="13">
    <location>
        <begin position="172"/>
        <end position="285"/>
    </location>
</feature>
<dbReference type="EC" id="1.1.1.169" evidence="4 11"/>
<evidence type="ECO:0000256" key="11">
    <source>
        <dbReference type="RuleBase" id="RU362068"/>
    </source>
</evidence>
<dbReference type="GO" id="GO:0050661">
    <property type="term" value="F:NADP binding"/>
    <property type="evidence" value="ECO:0007669"/>
    <property type="project" value="TreeGrafter"/>
</dbReference>
<dbReference type="RefSeq" id="WP_368654722.1">
    <property type="nucleotide sequence ID" value="NZ_CP162599.1"/>
</dbReference>
<comment type="similarity">
    <text evidence="3 11">Belongs to the ketopantoate reductase family.</text>
</comment>
<dbReference type="NCBIfam" id="TIGR00745">
    <property type="entry name" value="apbA_panE"/>
    <property type="match status" value="1"/>
</dbReference>
<name>A0AB39HPC0_9BACI</name>
<evidence type="ECO:0000256" key="1">
    <source>
        <dbReference type="ARBA" id="ARBA00002919"/>
    </source>
</evidence>
<evidence type="ECO:0000256" key="8">
    <source>
        <dbReference type="ARBA" id="ARBA00023002"/>
    </source>
</evidence>
<dbReference type="GO" id="GO:0008677">
    <property type="term" value="F:2-dehydropantoate 2-reductase activity"/>
    <property type="evidence" value="ECO:0007669"/>
    <property type="project" value="UniProtKB-EC"/>
</dbReference>
<dbReference type="InterPro" id="IPR036291">
    <property type="entry name" value="NAD(P)-bd_dom_sf"/>
</dbReference>
<evidence type="ECO:0000256" key="2">
    <source>
        <dbReference type="ARBA" id="ARBA00004994"/>
    </source>
</evidence>
<comment type="catalytic activity">
    <reaction evidence="10 11">
        <text>(R)-pantoate + NADP(+) = 2-dehydropantoate + NADPH + H(+)</text>
        <dbReference type="Rhea" id="RHEA:16233"/>
        <dbReference type="ChEBI" id="CHEBI:11561"/>
        <dbReference type="ChEBI" id="CHEBI:15378"/>
        <dbReference type="ChEBI" id="CHEBI:15980"/>
        <dbReference type="ChEBI" id="CHEBI:57783"/>
        <dbReference type="ChEBI" id="CHEBI:58349"/>
        <dbReference type="EC" id="1.1.1.169"/>
    </reaction>
</comment>
<evidence type="ECO:0000256" key="6">
    <source>
        <dbReference type="ARBA" id="ARBA00022655"/>
    </source>
</evidence>
<dbReference type="InterPro" id="IPR013752">
    <property type="entry name" value="KPA_reductase"/>
</dbReference>
<proteinExistence type="inferred from homology"/>
<dbReference type="InterPro" id="IPR003710">
    <property type="entry name" value="ApbA"/>
</dbReference>
<evidence type="ECO:0000256" key="3">
    <source>
        <dbReference type="ARBA" id="ARBA00007870"/>
    </source>
</evidence>
<dbReference type="Gene3D" id="3.40.50.720">
    <property type="entry name" value="NAD(P)-binding Rossmann-like Domain"/>
    <property type="match status" value="1"/>
</dbReference>
<dbReference type="Pfam" id="PF08546">
    <property type="entry name" value="ApbA_C"/>
    <property type="match status" value="1"/>
</dbReference>
<accession>A0AB39HPC0</accession>
<dbReference type="PANTHER" id="PTHR43765:SF2">
    <property type="entry name" value="2-DEHYDROPANTOATE 2-REDUCTASE"/>
    <property type="match status" value="1"/>
</dbReference>
<evidence type="ECO:0000256" key="9">
    <source>
        <dbReference type="ARBA" id="ARBA00032024"/>
    </source>
</evidence>
<evidence type="ECO:0000256" key="10">
    <source>
        <dbReference type="ARBA" id="ARBA00048793"/>
    </source>
</evidence>
<dbReference type="PANTHER" id="PTHR43765">
    <property type="entry name" value="2-DEHYDROPANTOATE 2-REDUCTASE-RELATED"/>
    <property type="match status" value="1"/>
</dbReference>
<dbReference type="InterPro" id="IPR013332">
    <property type="entry name" value="KPR_N"/>
</dbReference>
<sequence length="288" mass="32863">MKIGIIGGGSIGLLLSSFLSKYHEVHLYVRRQEQKHKINHEGILLNQNQMISSVKAFLLEEMMEEDLLIVCVKSNQLKDVLPQLKQKNEHTPLLFLQNGMGHIHLLDEWGTQVFLGVVEHGALRQKENHVIHTGLGAIKIAAYPKENQLLYQLVNSLHQSDFPVYANIDWKELLQSKLIINAVINPLTAIFEVKNGELLTNDYLRKMAYTLCVESTKLLKMNKEEQWKRIQKIAYATADNTSSMLVDIQSNRSTEIESITGYLLTIEAMEKPLTQFVYHAVKAKEMKG</sequence>
<dbReference type="AlphaFoldDB" id="A0AB39HPC0"/>
<dbReference type="EMBL" id="CP162599">
    <property type="protein sequence ID" value="XDK34044.1"/>
    <property type="molecule type" value="Genomic_DNA"/>
</dbReference>
<dbReference type="InterPro" id="IPR008927">
    <property type="entry name" value="6-PGluconate_DH-like_C_sf"/>
</dbReference>
<keyword evidence="8 11" id="KW-0560">Oxidoreductase</keyword>
<evidence type="ECO:0000256" key="7">
    <source>
        <dbReference type="ARBA" id="ARBA00022857"/>
    </source>
</evidence>